<proteinExistence type="predicted"/>
<accession>A0A0F9JVK4</accession>
<organism evidence="1">
    <name type="scientific">marine sediment metagenome</name>
    <dbReference type="NCBI Taxonomy" id="412755"/>
    <lineage>
        <taxon>unclassified sequences</taxon>
        <taxon>metagenomes</taxon>
        <taxon>ecological metagenomes</taxon>
    </lineage>
</organism>
<dbReference type="EMBL" id="LAZR01009238">
    <property type="protein sequence ID" value="KKM73829.1"/>
    <property type="molecule type" value="Genomic_DNA"/>
</dbReference>
<reference evidence="1" key="1">
    <citation type="journal article" date="2015" name="Nature">
        <title>Complex archaea that bridge the gap between prokaryotes and eukaryotes.</title>
        <authorList>
            <person name="Spang A."/>
            <person name="Saw J.H."/>
            <person name="Jorgensen S.L."/>
            <person name="Zaremba-Niedzwiedzka K."/>
            <person name="Martijn J."/>
            <person name="Lind A.E."/>
            <person name="van Eijk R."/>
            <person name="Schleper C."/>
            <person name="Guy L."/>
            <person name="Ettema T.J."/>
        </authorList>
    </citation>
    <scope>NUCLEOTIDE SEQUENCE</scope>
</reference>
<gene>
    <name evidence="1" type="ORF">LCGC14_1406440</name>
</gene>
<evidence type="ECO:0000313" key="1">
    <source>
        <dbReference type="EMBL" id="KKM73829.1"/>
    </source>
</evidence>
<dbReference type="AlphaFoldDB" id="A0A0F9JVK4"/>
<protein>
    <submittedName>
        <fullName evidence="1">Uncharacterized protein</fullName>
    </submittedName>
</protein>
<comment type="caution">
    <text evidence="1">The sequence shown here is derived from an EMBL/GenBank/DDBJ whole genome shotgun (WGS) entry which is preliminary data.</text>
</comment>
<name>A0A0F9JVK4_9ZZZZ</name>
<sequence length="117" mass="13080">MAKSDPYCAVVDDDVVGCRRTRRAAERLADKVGGRVVTRRKHTGLSGDAEYRAARATHEAAQRTTDAAWTAYQRDVQAGGHTGAGQFWDAYQTAKYAEATAKKVYTPLRRQYQRRSK</sequence>